<feature type="region of interest" description="Disordered" evidence="1">
    <location>
        <begin position="114"/>
        <end position="136"/>
    </location>
</feature>
<reference evidence="2 3" key="1">
    <citation type="journal article" date="2017" name="Genome Announc.">
        <title>Genome sequence of the saprophytic ascomycete Epicoccum nigrum ICMP 19927 strain isolated from New Zealand.</title>
        <authorList>
            <person name="Fokin M."/>
            <person name="Fleetwood D."/>
            <person name="Weir B.S."/>
            <person name="Villas-Boas S.G."/>
        </authorList>
    </citation>
    <scope>NUCLEOTIDE SEQUENCE [LARGE SCALE GENOMIC DNA]</scope>
    <source>
        <strain evidence="2 3">ICMP 19927</strain>
    </source>
</reference>
<feature type="region of interest" description="Disordered" evidence="1">
    <location>
        <begin position="364"/>
        <end position="417"/>
    </location>
</feature>
<organism evidence="2 3">
    <name type="scientific">Epicoccum nigrum</name>
    <name type="common">Soil fungus</name>
    <name type="synonym">Epicoccum purpurascens</name>
    <dbReference type="NCBI Taxonomy" id="105696"/>
    <lineage>
        <taxon>Eukaryota</taxon>
        <taxon>Fungi</taxon>
        <taxon>Dikarya</taxon>
        <taxon>Ascomycota</taxon>
        <taxon>Pezizomycotina</taxon>
        <taxon>Dothideomycetes</taxon>
        <taxon>Pleosporomycetidae</taxon>
        <taxon>Pleosporales</taxon>
        <taxon>Pleosporineae</taxon>
        <taxon>Didymellaceae</taxon>
        <taxon>Epicoccum</taxon>
    </lineage>
</organism>
<dbReference type="AlphaFoldDB" id="A0A1Y2LRT5"/>
<name>A0A1Y2LRT5_EPING</name>
<keyword evidence="3" id="KW-1185">Reference proteome</keyword>
<evidence type="ECO:0000313" key="3">
    <source>
        <dbReference type="Proteomes" id="UP000193240"/>
    </source>
</evidence>
<gene>
    <name evidence="2" type="ORF">B5807_08079</name>
</gene>
<dbReference type="Proteomes" id="UP000193240">
    <property type="component" value="Unassembled WGS sequence"/>
</dbReference>
<feature type="compositionally biased region" description="Low complexity" evidence="1">
    <location>
        <begin position="377"/>
        <end position="392"/>
    </location>
</feature>
<proteinExistence type="predicted"/>
<accession>A0A1Y2LRT5</accession>
<dbReference type="EMBL" id="KZ107852">
    <property type="protein sequence ID" value="OSS45937.1"/>
    <property type="molecule type" value="Genomic_DNA"/>
</dbReference>
<protein>
    <submittedName>
        <fullName evidence="2">Uncharacterized protein</fullName>
    </submittedName>
</protein>
<dbReference type="InParanoid" id="A0A1Y2LRT5"/>
<evidence type="ECO:0000313" key="2">
    <source>
        <dbReference type="EMBL" id="OSS45937.1"/>
    </source>
</evidence>
<sequence>MAGFFLAARGFLANLAAPSSSQTSLPTLFGTLSALTLVVTSFLVFFVVSCPVASIMADSVADSGSGEDFAWLTDYNNSAVEHYSARLTNFNNSDNVEVTDEVAVEDSNVPLADIDSATTSSSAPDTPSAPDDSAPDASYSSNVLFASSQVDIASLLNDSDVATFDSIGSQLVMPGIYQPRPHILAQEPEPSSVSSSLYSRLTSPRFRSAAEAKAHRRLARVKAKSEANDIIRVKSFGRDYWVCRIYNAMICTQQITDSQASTNRTRFTRNKVFDESELEAAAHHVFDEAIAVHERGWTRPKVYHKHTVRGKSVDKSENSVEMRLSRICALLQHTKSAVDDVMRGGLTLALLCDNPEARWHTKVSNDVGNAKRGARLKQTSTPKKTPKKAQQVPREEEEDVKGNEQHGSQLVGGEQDEFQFVGSEQDGVQLEVGEQDPFEFVDFTACGDSE</sequence>
<evidence type="ECO:0000256" key="1">
    <source>
        <dbReference type="SAM" id="MobiDB-lite"/>
    </source>
</evidence>